<proteinExistence type="predicted"/>
<comment type="caution">
    <text evidence="1">The sequence shown here is derived from an EMBL/GenBank/DDBJ whole genome shotgun (WGS) entry which is preliminary data.</text>
</comment>
<protein>
    <submittedName>
        <fullName evidence="1">Uncharacterized protein</fullName>
    </submittedName>
</protein>
<dbReference type="EMBL" id="AQHF01000028">
    <property type="protein sequence ID" value="MBE0347874.1"/>
    <property type="molecule type" value="Genomic_DNA"/>
</dbReference>
<organism evidence="1 2">
    <name type="scientific">Pseudoalteromonas peptidolytica F12-50-A1</name>
    <dbReference type="NCBI Taxonomy" id="1315280"/>
    <lineage>
        <taxon>Bacteria</taxon>
        <taxon>Pseudomonadati</taxon>
        <taxon>Pseudomonadota</taxon>
        <taxon>Gammaproteobacteria</taxon>
        <taxon>Alteromonadales</taxon>
        <taxon>Pseudoalteromonadaceae</taxon>
        <taxon>Pseudoalteromonas</taxon>
    </lineage>
</organism>
<keyword evidence="2" id="KW-1185">Reference proteome</keyword>
<reference evidence="1 2" key="1">
    <citation type="submission" date="2015-06" db="EMBL/GenBank/DDBJ databases">
        <title>Genome sequence of Pseudoalteromonas peptidolytica.</title>
        <authorList>
            <person name="Xie B.-B."/>
            <person name="Rong J.-C."/>
            <person name="Qin Q.-L."/>
            <person name="Zhang Y.-Z."/>
        </authorList>
    </citation>
    <scope>NUCLEOTIDE SEQUENCE [LARGE SCALE GENOMIC DNA]</scope>
    <source>
        <strain evidence="1 2">F12-50-A1</strain>
    </source>
</reference>
<dbReference type="Proteomes" id="UP000660708">
    <property type="component" value="Unassembled WGS sequence"/>
</dbReference>
<dbReference type="RefSeq" id="WP_125251908.1">
    <property type="nucleotide sequence ID" value="NZ_AQHF01000028.1"/>
</dbReference>
<gene>
    <name evidence="1" type="ORF">PPEP_a4247</name>
</gene>
<dbReference type="AlphaFoldDB" id="A0A8I0MXN6"/>
<sequence length="70" mass="7453">MDAKHFNATFVREDINIAALLNTTYQGGPALIAAYEALSDEDKAKVLCNAAINVGVGIAGMVPPVEYEKE</sequence>
<evidence type="ECO:0000313" key="1">
    <source>
        <dbReference type="EMBL" id="MBE0347874.1"/>
    </source>
</evidence>
<evidence type="ECO:0000313" key="2">
    <source>
        <dbReference type="Proteomes" id="UP000660708"/>
    </source>
</evidence>
<name>A0A8I0MXN6_9GAMM</name>
<accession>A0A8I0MXN6</accession>